<dbReference type="Pfam" id="PF20979">
    <property type="entry name" value="Arginosuc_syn_C"/>
    <property type="match status" value="1"/>
</dbReference>
<dbReference type="InterPro" id="IPR048268">
    <property type="entry name" value="Arginosuc_syn_C"/>
</dbReference>
<feature type="domain" description="Arginosuccinate synthase C-terminal" evidence="13">
    <location>
        <begin position="183"/>
        <end position="382"/>
    </location>
</feature>
<dbReference type="GO" id="GO:0005524">
    <property type="term" value="F:ATP binding"/>
    <property type="evidence" value="ECO:0007669"/>
    <property type="project" value="UniProtKB-KW"/>
</dbReference>
<dbReference type="InterPro" id="IPR023434">
    <property type="entry name" value="Arginosuc_synth_type_1_subfam"/>
</dbReference>
<name>A0A1Q3E2R5_LENED</name>
<comment type="caution">
    <text evidence="14">The sequence shown here is derived from an EMBL/GenBank/DDBJ whole genome shotgun (WGS) entry which is preliminary data.</text>
</comment>
<dbReference type="GO" id="GO:0000050">
    <property type="term" value="P:urea cycle"/>
    <property type="evidence" value="ECO:0007669"/>
    <property type="project" value="TreeGrafter"/>
</dbReference>
<dbReference type="InterPro" id="IPR018223">
    <property type="entry name" value="Arginosuc_synth_CS"/>
</dbReference>
<comment type="subunit">
    <text evidence="2">Homotetramer.</text>
</comment>
<dbReference type="STRING" id="5353.A0A1Q3E2R5"/>
<protein>
    <recommendedName>
        <fullName evidence="4">Argininosuccinate synthase</fullName>
        <ecNumber evidence="3">6.3.4.5</ecNumber>
    </recommendedName>
    <alternativeName>
        <fullName evidence="10">Citrulline--aspartate ligase</fullName>
    </alternativeName>
</protein>
<dbReference type="EMBL" id="BDGU01000064">
    <property type="protein sequence ID" value="GAW01522.1"/>
    <property type="molecule type" value="Genomic_DNA"/>
</dbReference>
<dbReference type="UniPathway" id="UPA00068">
    <property type="reaction ID" value="UER00113"/>
</dbReference>
<dbReference type="GO" id="GO:0000053">
    <property type="term" value="P:argininosuccinate metabolic process"/>
    <property type="evidence" value="ECO:0007669"/>
    <property type="project" value="TreeGrafter"/>
</dbReference>
<keyword evidence="9" id="KW-0067">ATP-binding</keyword>
<proteinExistence type="inferred from homology"/>
<dbReference type="FunFam" id="3.90.1260.10:FF:000003">
    <property type="entry name" value="Argininosuccinate synthase"/>
    <property type="match status" value="1"/>
</dbReference>
<dbReference type="AlphaFoldDB" id="A0A1Q3E2R5"/>
<evidence type="ECO:0000313" key="14">
    <source>
        <dbReference type="EMBL" id="GAW01522.1"/>
    </source>
</evidence>
<dbReference type="PROSITE" id="PS00564">
    <property type="entry name" value="ARGININOSUCCIN_SYN_1"/>
    <property type="match status" value="1"/>
</dbReference>
<dbReference type="InterPro" id="IPR001518">
    <property type="entry name" value="Arginosuc_synth"/>
</dbReference>
<dbReference type="GO" id="GO:0004055">
    <property type="term" value="F:argininosuccinate synthase activity"/>
    <property type="evidence" value="ECO:0007669"/>
    <property type="project" value="UniProtKB-EC"/>
</dbReference>
<dbReference type="InterPro" id="IPR014729">
    <property type="entry name" value="Rossmann-like_a/b/a_fold"/>
</dbReference>
<comment type="pathway">
    <text evidence="1">Amino-acid biosynthesis; L-arginine biosynthesis; L-arginine from L-ornithine and carbamoyl phosphate: step 2/3.</text>
</comment>
<evidence type="ECO:0000256" key="5">
    <source>
        <dbReference type="ARBA" id="ARBA00022571"/>
    </source>
</evidence>
<keyword evidence="15" id="KW-1185">Reference proteome</keyword>
<keyword evidence="5" id="KW-0055">Arginine biosynthesis</keyword>
<accession>A0A1Q3E2R5</accession>
<evidence type="ECO:0000313" key="15">
    <source>
        <dbReference type="Proteomes" id="UP000188533"/>
    </source>
</evidence>
<comment type="similarity">
    <text evidence="11">Belongs to the argininosuccinate synthase family. Type 1 subfamily.</text>
</comment>
<organism evidence="14 15">
    <name type="scientific">Lentinula edodes</name>
    <name type="common">Shiitake mushroom</name>
    <name type="synonym">Lentinus edodes</name>
    <dbReference type="NCBI Taxonomy" id="5353"/>
    <lineage>
        <taxon>Eukaryota</taxon>
        <taxon>Fungi</taxon>
        <taxon>Dikarya</taxon>
        <taxon>Basidiomycota</taxon>
        <taxon>Agaricomycotina</taxon>
        <taxon>Agaricomycetes</taxon>
        <taxon>Agaricomycetidae</taxon>
        <taxon>Agaricales</taxon>
        <taxon>Marasmiineae</taxon>
        <taxon>Omphalotaceae</taxon>
        <taxon>Lentinula</taxon>
    </lineage>
</organism>
<keyword evidence="7" id="KW-0028">Amino-acid biosynthesis</keyword>
<evidence type="ECO:0000256" key="10">
    <source>
        <dbReference type="ARBA" id="ARBA00029916"/>
    </source>
</evidence>
<evidence type="ECO:0000256" key="3">
    <source>
        <dbReference type="ARBA" id="ARBA00012286"/>
    </source>
</evidence>
<dbReference type="PROSITE" id="PS00565">
    <property type="entry name" value="ARGININOSUCCIN_SYN_2"/>
    <property type="match status" value="1"/>
</dbReference>
<evidence type="ECO:0000256" key="4">
    <source>
        <dbReference type="ARBA" id="ARBA00014810"/>
    </source>
</evidence>
<dbReference type="PANTHER" id="PTHR11587">
    <property type="entry name" value="ARGININOSUCCINATE SYNTHASE"/>
    <property type="match status" value="1"/>
</dbReference>
<evidence type="ECO:0000256" key="2">
    <source>
        <dbReference type="ARBA" id="ARBA00011881"/>
    </source>
</evidence>
<evidence type="ECO:0000259" key="13">
    <source>
        <dbReference type="Pfam" id="PF20979"/>
    </source>
</evidence>
<dbReference type="FunFam" id="3.40.50.620:FF:000019">
    <property type="entry name" value="Argininosuccinate synthase"/>
    <property type="match status" value="1"/>
</dbReference>
<evidence type="ECO:0000256" key="7">
    <source>
        <dbReference type="ARBA" id="ARBA00022605"/>
    </source>
</evidence>
<dbReference type="GO" id="GO:0005737">
    <property type="term" value="C:cytoplasm"/>
    <property type="evidence" value="ECO:0007669"/>
    <property type="project" value="TreeGrafter"/>
</dbReference>
<keyword evidence="8" id="KW-0547">Nucleotide-binding</keyword>
<dbReference type="GO" id="GO:0006526">
    <property type="term" value="P:L-arginine biosynthetic process"/>
    <property type="evidence" value="ECO:0007669"/>
    <property type="project" value="UniProtKB-UniPathway"/>
</dbReference>
<reference evidence="14 15" key="2">
    <citation type="submission" date="2017-02" db="EMBL/GenBank/DDBJ databases">
        <title>A genome survey and senescence transcriptome analysis in Lentinula edodes.</title>
        <authorList>
            <person name="Sakamoto Y."/>
            <person name="Nakade K."/>
            <person name="Sato S."/>
            <person name="Yoshida Y."/>
            <person name="Miyazaki K."/>
            <person name="Natsume S."/>
            <person name="Konno N."/>
        </authorList>
    </citation>
    <scope>NUCLEOTIDE SEQUENCE [LARGE SCALE GENOMIC DNA]</scope>
    <source>
        <strain evidence="14 15">NBRC 111202</strain>
    </source>
</reference>
<reference evidence="14 15" key="1">
    <citation type="submission" date="2016-08" db="EMBL/GenBank/DDBJ databases">
        <authorList>
            <consortium name="Lentinula edodes genome sequencing consortium"/>
            <person name="Sakamoto Y."/>
            <person name="Nakade K."/>
            <person name="Sato S."/>
            <person name="Yoshida Y."/>
            <person name="Miyazaki K."/>
            <person name="Natsume S."/>
            <person name="Konno N."/>
        </authorList>
    </citation>
    <scope>NUCLEOTIDE SEQUENCE [LARGE SCALE GENOMIC DNA]</scope>
    <source>
        <strain evidence="14 15">NBRC 111202</strain>
    </source>
</reference>
<evidence type="ECO:0000256" key="9">
    <source>
        <dbReference type="ARBA" id="ARBA00022840"/>
    </source>
</evidence>
<dbReference type="Proteomes" id="UP000188533">
    <property type="component" value="Unassembled WGS sequence"/>
</dbReference>
<dbReference type="CDD" id="cd01999">
    <property type="entry name" value="ASS"/>
    <property type="match status" value="1"/>
</dbReference>
<dbReference type="Gene3D" id="1.20.5.470">
    <property type="entry name" value="Single helix bin"/>
    <property type="match status" value="1"/>
</dbReference>
<sequence length="405" mass="44856">MPANSGRVLLAYSGGLDTSCILAWLIEQGYEVYAFMADVGQEEDFAAAEKKALKVGAKKFFLEDMKREFVNELIYPAVQANCIYENVYLLGTSLARPVIARGMIAVADREGCDFVSHGCTGKGNDQVRFELAFYGLKPDIKVIAPWRIPEFYHRFAGRKDLLAYAAEKSIPVTQTTAKPWSTDENLFHISYEAENAPQTPEQITIEFKAGLPVKVVVPDSSKTHTDPVDIFLALNTLGRKHGIGRIDIVENRFIGVKSRGCYESPGATILRAAHIDLEGLTLDRNVRALRDQFVTIEFSKILYNGHFFTPEREFITAAIPASQRTVNGVVKLKLYKGNVIIEGRESSEGLYDEQQASMDELGGFEPSDTTGFIAIESIRIKKWAQANIAKGQAGVAPKDVYGSRI</sequence>
<dbReference type="EC" id="6.3.4.5" evidence="3"/>
<dbReference type="Gene3D" id="3.90.1260.10">
    <property type="entry name" value="Argininosuccinate synthetase, chain A, domain 2"/>
    <property type="match status" value="1"/>
</dbReference>
<feature type="domain" description="Arginosuccinate synthase-like N-terminal" evidence="12">
    <location>
        <begin position="7"/>
        <end position="171"/>
    </location>
</feature>
<dbReference type="SUPFAM" id="SSF52402">
    <property type="entry name" value="Adenine nucleotide alpha hydrolases-like"/>
    <property type="match status" value="1"/>
</dbReference>
<evidence type="ECO:0000256" key="1">
    <source>
        <dbReference type="ARBA" id="ARBA00004967"/>
    </source>
</evidence>
<keyword evidence="6" id="KW-0436">Ligase</keyword>
<dbReference type="PANTHER" id="PTHR11587:SF2">
    <property type="entry name" value="ARGININOSUCCINATE SYNTHASE"/>
    <property type="match status" value="1"/>
</dbReference>
<dbReference type="Gene3D" id="3.40.50.620">
    <property type="entry name" value="HUPs"/>
    <property type="match status" value="1"/>
</dbReference>
<evidence type="ECO:0000256" key="11">
    <source>
        <dbReference type="ARBA" id="ARBA00060987"/>
    </source>
</evidence>
<gene>
    <name evidence="14" type="ORF">LENED_003123</name>
</gene>
<dbReference type="HAMAP" id="MF_00005">
    <property type="entry name" value="Arg_succ_synth_type1"/>
    <property type="match status" value="1"/>
</dbReference>
<dbReference type="SUPFAM" id="SSF69864">
    <property type="entry name" value="Argininosuccinate synthetase, C-terminal domain"/>
    <property type="match status" value="1"/>
</dbReference>
<dbReference type="InterPro" id="IPR024074">
    <property type="entry name" value="AS_cat/multimer_dom_body"/>
</dbReference>
<dbReference type="InterPro" id="IPR048267">
    <property type="entry name" value="Arginosuc_syn_N"/>
</dbReference>
<evidence type="ECO:0000256" key="6">
    <source>
        <dbReference type="ARBA" id="ARBA00022598"/>
    </source>
</evidence>
<evidence type="ECO:0000256" key="8">
    <source>
        <dbReference type="ARBA" id="ARBA00022741"/>
    </source>
</evidence>
<evidence type="ECO:0000259" key="12">
    <source>
        <dbReference type="Pfam" id="PF00764"/>
    </source>
</evidence>
<dbReference type="Pfam" id="PF00764">
    <property type="entry name" value="Arginosuc_synth"/>
    <property type="match status" value="1"/>
</dbReference>